<feature type="transmembrane region" description="Helical" evidence="3">
    <location>
        <begin position="121"/>
        <end position="139"/>
    </location>
</feature>
<evidence type="ECO:0000313" key="6">
    <source>
        <dbReference type="Proteomes" id="UP000631791"/>
    </source>
</evidence>
<keyword evidence="2" id="KW-0804">Transcription</keyword>
<accession>A0ABS0KDF4</accession>
<keyword evidence="3" id="KW-0812">Transmembrane</keyword>
<protein>
    <recommendedName>
        <fullName evidence="4">Putative zinc-finger domain-containing protein</fullName>
    </recommendedName>
</protein>
<dbReference type="RefSeq" id="WP_196924244.1">
    <property type="nucleotide sequence ID" value="NZ_JADOTY010000001.1"/>
</dbReference>
<dbReference type="InterPro" id="IPR041916">
    <property type="entry name" value="Anti_sigma_zinc_sf"/>
</dbReference>
<dbReference type="Pfam" id="PF13490">
    <property type="entry name" value="zf-HC2"/>
    <property type="match status" value="1"/>
</dbReference>
<feature type="transmembrane region" description="Helical" evidence="3">
    <location>
        <begin position="98"/>
        <end position="115"/>
    </location>
</feature>
<dbReference type="EMBL" id="JADOTY010000001">
    <property type="protein sequence ID" value="MBG6106029.1"/>
    <property type="molecule type" value="Genomic_DNA"/>
</dbReference>
<dbReference type="Gene3D" id="1.10.10.1320">
    <property type="entry name" value="Anti-sigma factor, zinc-finger domain"/>
    <property type="match status" value="1"/>
</dbReference>
<evidence type="ECO:0000256" key="3">
    <source>
        <dbReference type="SAM" id="Phobius"/>
    </source>
</evidence>
<evidence type="ECO:0000256" key="2">
    <source>
        <dbReference type="ARBA" id="ARBA00023163"/>
    </source>
</evidence>
<keyword evidence="6" id="KW-1185">Reference proteome</keyword>
<feature type="domain" description="Putative zinc-finger" evidence="4">
    <location>
        <begin position="3"/>
        <end position="32"/>
    </location>
</feature>
<comment type="caution">
    <text evidence="5">The sequence shown here is derived from an EMBL/GenBank/DDBJ whole genome shotgun (WGS) entry which is preliminary data.</text>
</comment>
<reference evidence="5 6" key="1">
    <citation type="submission" date="2020-11" db="EMBL/GenBank/DDBJ databases">
        <title>Sequencing the genomes of 1000 actinobacteria strains.</title>
        <authorList>
            <person name="Klenk H.-P."/>
        </authorList>
    </citation>
    <scope>NUCLEOTIDE SEQUENCE [LARGE SCALE GENOMIC DNA]</scope>
    <source>
        <strain evidence="5 6">DSM 101695</strain>
    </source>
</reference>
<organism evidence="5 6">
    <name type="scientific">Micromonospora vinacea</name>
    <dbReference type="NCBI Taxonomy" id="709878"/>
    <lineage>
        <taxon>Bacteria</taxon>
        <taxon>Bacillati</taxon>
        <taxon>Actinomycetota</taxon>
        <taxon>Actinomycetes</taxon>
        <taxon>Micromonosporales</taxon>
        <taxon>Micromonosporaceae</taxon>
        <taxon>Micromonospora</taxon>
    </lineage>
</organism>
<dbReference type="InterPro" id="IPR027383">
    <property type="entry name" value="Znf_put"/>
</dbReference>
<evidence type="ECO:0000313" key="5">
    <source>
        <dbReference type="EMBL" id="MBG6106029.1"/>
    </source>
</evidence>
<sequence length="292" mass="29848">MKDLLPAYAAGSLSGPDRDRVRAHLAGCPRCRADLASWQAIALAAAPAATPPDPASLVRTVLSRSTVEPTVRRPPRRVRHLVALVAAEARLIRPATPIASALVMALGAGLVLLRTTAGADLMLSLIAPIVAAAGVAGTYRSRRDPAAELLAATPTSGRLLLLIRIVLVFGYDLVLALGASAVLTATGAAGADGLNELVGAWLGPMALLSSISLLIAVFLGPDAALGTAVGLWAVRVLAGGVLIPDDWPAWFIVEVWSTKAPVLLVSAALAIVAVVMSGRGEPHGGGRATHPM</sequence>
<name>A0ABS0KDF4_9ACTN</name>
<evidence type="ECO:0000256" key="1">
    <source>
        <dbReference type="ARBA" id="ARBA00023015"/>
    </source>
</evidence>
<proteinExistence type="predicted"/>
<feature type="transmembrane region" description="Helical" evidence="3">
    <location>
        <begin position="198"/>
        <end position="219"/>
    </location>
</feature>
<keyword evidence="3" id="KW-0472">Membrane</keyword>
<dbReference type="Proteomes" id="UP000631791">
    <property type="component" value="Unassembled WGS sequence"/>
</dbReference>
<feature type="transmembrane region" description="Helical" evidence="3">
    <location>
        <begin position="159"/>
        <end position="186"/>
    </location>
</feature>
<evidence type="ECO:0000259" key="4">
    <source>
        <dbReference type="Pfam" id="PF13490"/>
    </source>
</evidence>
<keyword evidence="1" id="KW-0805">Transcription regulation</keyword>
<feature type="transmembrane region" description="Helical" evidence="3">
    <location>
        <begin position="224"/>
        <end position="243"/>
    </location>
</feature>
<feature type="transmembrane region" description="Helical" evidence="3">
    <location>
        <begin position="255"/>
        <end position="277"/>
    </location>
</feature>
<keyword evidence="3" id="KW-1133">Transmembrane helix</keyword>
<gene>
    <name evidence="5" type="ORF">IW249_006443</name>
</gene>